<keyword evidence="2" id="KW-1185">Reference proteome</keyword>
<evidence type="ECO:0000313" key="2">
    <source>
        <dbReference type="Proteomes" id="UP000008633"/>
    </source>
</evidence>
<accession>E6WZ51</accession>
<dbReference type="OrthoDB" id="9804993at2"/>
<proteinExistence type="predicted"/>
<evidence type="ECO:0000313" key="1">
    <source>
        <dbReference type="EMBL" id="ADV45501.1"/>
    </source>
</evidence>
<dbReference type="KEGG" id="nsa:Nitsa_0229"/>
<dbReference type="Proteomes" id="UP000008633">
    <property type="component" value="Chromosome"/>
</dbReference>
<reference evidence="2" key="2">
    <citation type="submission" date="2011-01" db="EMBL/GenBank/DDBJ databases">
        <title>The complete genome of Nitratifractor salsuginis DSM 16511.</title>
        <authorList>
            <consortium name="US DOE Joint Genome Institute (JGI-PGF)"/>
            <person name="Lucas S."/>
            <person name="Copeland A."/>
            <person name="Lapidus A."/>
            <person name="Bruce D."/>
            <person name="Goodwin L."/>
            <person name="Pitluck S."/>
            <person name="Kyrpides N."/>
            <person name="Mavromatis K."/>
            <person name="Ivanova N."/>
            <person name="Mikhailova N."/>
            <person name="Zeytun A."/>
            <person name="Detter J.C."/>
            <person name="Tapia R."/>
            <person name="Han C."/>
            <person name="Land M."/>
            <person name="Hauser L."/>
            <person name="Markowitz V."/>
            <person name="Cheng J.-F."/>
            <person name="Hugenholtz P."/>
            <person name="Woyke T."/>
            <person name="Wu D."/>
            <person name="Tindall B."/>
            <person name="Schuetze A."/>
            <person name="Brambilla E."/>
            <person name="Klenk H.-P."/>
            <person name="Eisen J.A."/>
        </authorList>
    </citation>
    <scope>NUCLEOTIDE SEQUENCE [LARGE SCALE GENOMIC DNA]</scope>
    <source>
        <strain evidence="2">DSM 16511 / JCM 12458 / E9I37-1</strain>
    </source>
</reference>
<dbReference type="SUPFAM" id="SSF53474">
    <property type="entry name" value="alpha/beta-Hydrolases"/>
    <property type="match status" value="1"/>
</dbReference>
<dbReference type="GO" id="GO:0016787">
    <property type="term" value="F:hydrolase activity"/>
    <property type="evidence" value="ECO:0007669"/>
    <property type="project" value="InterPro"/>
</dbReference>
<name>E6WZ51_NITSE</name>
<dbReference type="HOGENOM" id="CLU_088863_3_0_7"/>
<dbReference type="STRING" id="749222.Nitsa_0229"/>
<evidence type="ECO:0008006" key="3">
    <source>
        <dbReference type="Google" id="ProtNLM"/>
    </source>
</evidence>
<dbReference type="eggNOG" id="COG3545">
    <property type="taxonomic scope" value="Bacteria"/>
</dbReference>
<dbReference type="RefSeq" id="WP_013553198.1">
    <property type="nucleotide sequence ID" value="NC_014935.1"/>
</dbReference>
<dbReference type="InterPro" id="IPR029058">
    <property type="entry name" value="AB_hydrolase_fold"/>
</dbReference>
<gene>
    <name evidence="1" type="ordered locus">Nitsa_0229</name>
</gene>
<dbReference type="AlphaFoldDB" id="E6WZ51"/>
<dbReference type="Gene3D" id="3.40.50.1820">
    <property type="entry name" value="alpha/beta hydrolase"/>
    <property type="match status" value="1"/>
</dbReference>
<organism evidence="1 2">
    <name type="scientific">Nitratifractor salsuginis (strain DSM 16511 / JCM 12458 / E9I37-1)</name>
    <dbReference type="NCBI Taxonomy" id="749222"/>
    <lineage>
        <taxon>Bacteria</taxon>
        <taxon>Pseudomonadati</taxon>
        <taxon>Campylobacterota</taxon>
        <taxon>Epsilonproteobacteria</taxon>
        <taxon>Campylobacterales</taxon>
        <taxon>Sulfurovaceae</taxon>
        <taxon>Nitratifractor</taxon>
    </lineage>
</organism>
<dbReference type="EMBL" id="CP002452">
    <property type="protein sequence ID" value="ADV45501.1"/>
    <property type="molecule type" value="Genomic_DNA"/>
</dbReference>
<protein>
    <recommendedName>
        <fullName evidence="3">Serine hydrolase family protein</fullName>
    </recommendedName>
</protein>
<reference evidence="1 2" key="1">
    <citation type="journal article" date="2011" name="Stand. Genomic Sci.">
        <title>Complete genome sequence of Nitratifractor salsuginis type strain (E9I37-1).</title>
        <authorList>
            <person name="Anderson I."/>
            <person name="Sikorski J."/>
            <person name="Zeytun A."/>
            <person name="Nolan M."/>
            <person name="Lapidus A."/>
            <person name="Lucas S."/>
            <person name="Hammon N."/>
            <person name="Deshpande S."/>
            <person name="Cheng J.F."/>
            <person name="Tapia R."/>
            <person name="Han C."/>
            <person name="Goodwin L."/>
            <person name="Pitluck S."/>
            <person name="Liolios K."/>
            <person name="Pagani I."/>
            <person name="Ivanova N."/>
            <person name="Huntemann M."/>
            <person name="Mavromatis K."/>
            <person name="Ovchinikova G."/>
            <person name="Pati A."/>
            <person name="Chen A."/>
            <person name="Palaniappan K."/>
            <person name="Land M."/>
            <person name="Hauser L."/>
            <person name="Brambilla E.M."/>
            <person name="Ngatchou-Djao O.D."/>
            <person name="Rohde M."/>
            <person name="Tindall B.J."/>
            <person name="Goker M."/>
            <person name="Detter J.C."/>
            <person name="Woyke T."/>
            <person name="Bristow J."/>
            <person name="Eisen J.A."/>
            <person name="Markowitz V."/>
            <person name="Hugenholtz P."/>
            <person name="Klenk H.P."/>
            <person name="Kyrpides N.C."/>
        </authorList>
    </citation>
    <scope>NUCLEOTIDE SEQUENCE [LARGE SCALE GENOMIC DNA]</scope>
    <source>
        <strain evidence="2">DSM 16511 / JCM 12458 / E9I37-1</strain>
    </source>
</reference>
<dbReference type="Pfam" id="PF06821">
    <property type="entry name" value="Ser_hydrolase"/>
    <property type="match status" value="1"/>
</dbReference>
<sequence length="178" mass="20700">MKLLLLHGWGGSDWPHWQAWLASEVAKDYGTVSFPLIQHPHYPRLNRWRKEVLHHLEDFRPDTVVCHSLANTLWFHLAHREEIPYPVERLFLVAMPSLNTRLETISTFYPCPLPEQLYAKEIQLIVSDNDPYITVEEAEQIAEHYAIPLTVLPGAGHINAESGYGEWAWILEQIKNEE</sequence>
<dbReference type="InterPro" id="IPR010662">
    <property type="entry name" value="RBBP9/YdeN"/>
</dbReference>